<accession>A0AAW9JH78</accession>
<dbReference type="SUPFAM" id="SSF88723">
    <property type="entry name" value="PIN domain-like"/>
    <property type="match status" value="1"/>
</dbReference>
<reference evidence="2" key="1">
    <citation type="submission" date="2023-12" db="EMBL/GenBank/DDBJ databases">
        <title>Genome sequence of Bacillus thuringiensis strain SS10.</title>
        <authorList>
            <person name="Rouis S."/>
        </authorList>
    </citation>
    <scope>NUCLEOTIDE SEQUENCE</scope>
    <source>
        <strain evidence="2">SS10</strain>
    </source>
</reference>
<protein>
    <submittedName>
        <fullName evidence="2">PIN domain-containing protein</fullName>
    </submittedName>
</protein>
<dbReference type="InterPro" id="IPR032557">
    <property type="entry name" value="DUF4935"/>
</dbReference>
<comment type="caution">
    <text evidence="2">The sequence shown here is derived from an EMBL/GenBank/DDBJ whole genome shotgun (WGS) entry which is preliminary data.</text>
</comment>
<dbReference type="AlphaFoldDB" id="A0AAW9JH78"/>
<name>A0AAW9JH78_BACTU</name>
<gene>
    <name evidence="2" type="ORF">U2F49_23410</name>
</gene>
<organism evidence="2 3">
    <name type="scientific">Bacillus thuringiensis</name>
    <dbReference type="NCBI Taxonomy" id="1428"/>
    <lineage>
        <taxon>Bacteria</taxon>
        <taxon>Bacillati</taxon>
        <taxon>Bacillota</taxon>
        <taxon>Bacilli</taxon>
        <taxon>Bacillales</taxon>
        <taxon>Bacillaceae</taxon>
        <taxon>Bacillus</taxon>
        <taxon>Bacillus cereus group</taxon>
    </lineage>
</organism>
<feature type="domain" description="DUF4935" evidence="1">
    <location>
        <begin position="11"/>
        <end position="196"/>
    </location>
</feature>
<dbReference type="EMBL" id="JAXOTW010000016">
    <property type="protein sequence ID" value="MDZ5479179.1"/>
    <property type="molecule type" value="Genomic_DNA"/>
</dbReference>
<evidence type="ECO:0000259" key="1">
    <source>
        <dbReference type="Pfam" id="PF16289"/>
    </source>
</evidence>
<evidence type="ECO:0000313" key="3">
    <source>
        <dbReference type="Proteomes" id="UP001292252"/>
    </source>
</evidence>
<dbReference type="Pfam" id="PF16289">
    <property type="entry name" value="PIN_12"/>
    <property type="match status" value="1"/>
</dbReference>
<dbReference type="RefSeq" id="WP_228491516.1">
    <property type="nucleotide sequence ID" value="NZ_JAXOTW010000016.1"/>
</dbReference>
<dbReference type="Proteomes" id="UP001292252">
    <property type="component" value="Unassembled WGS sequence"/>
</dbReference>
<sequence>MKYIWHKPTALILDTNIWLNFINGSEQEVRTVRKIEELIANNKIILFAPEQVLLEWNRHYTSIIQQKLTTTKDTLNQAKSLIKYFHEPTDDLYHQSLEKIESQIHLNTNIQNSSLCKDIEHLIKNKVTPIKLTNSKLKAMVIDFGLQKKKPFGHKNSMGDAVIFFSMYENFSNKFNNNNQCDYDQIYFVTNDVHDFSEGTDDEKRSILHRDLKELADEMDLNYSDDIHTTINVITHKKTQ</sequence>
<proteinExistence type="predicted"/>
<evidence type="ECO:0000313" key="2">
    <source>
        <dbReference type="EMBL" id="MDZ5479179.1"/>
    </source>
</evidence>
<dbReference type="InterPro" id="IPR029060">
    <property type="entry name" value="PIN-like_dom_sf"/>
</dbReference>